<dbReference type="AlphaFoldDB" id="A0AAD4QNP9"/>
<evidence type="ECO:0000313" key="3">
    <source>
        <dbReference type="Proteomes" id="UP001203297"/>
    </source>
</evidence>
<gene>
    <name evidence="2" type="ORF">B0F90DRAFT_1814888</name>
</gene>
<keyword evidence="3" id="KW-1185">Reference proteome</keyword>
<keyword evidence="1" id="KW-0732">Signal</keyword>
<name>A0AAD4QNP9_9AGAM</name>
<organism evidence="2 3">
    <name type="scientific">Multifurca ochricompacta</name>
    <dbReference type="NCBI Taxonomy" id="376703"/>
    <lineage>
        <taxon>Eukaryota</taxon>
        <taxon>Fungi</taxon>
        <taxon>Dikarya</taxon>
        <taxon>Basidiomycota</taxon>
        <taxon>Agaricomycotina</taxon>
        <taxon>Agaricomycetes</taxon>
        <taxon>Russulales</taxon>
        <taxon>Russulaceae</taxon>
        <taxon>Multifurca</taxon>
    </lineage>
</organism>
<evidence type="ECO:0000256" key="1">
    <source>
        <dbReference type="SAM" id="SignalP"/>
    </source>
</evidence>
<comment type="caution">
    <text evidence="2">The sequence shown here is derived from an EMBL/GenBank/DDBJ whole genome shotgun (WGS) entry which is preliminary data.</text>
</comment>
<feature type="signal peptide" evidence="1">
    <location>
        <begin position="1"/>
        <end position="19"/>
    </location>
</feature>
<dbReference type="Pfam" id="PF22514">
    <property type="entry name" value="EXPB1_D1"/>
    <property type="match status" value="1"/>
</dbReference>
<sequence length="184" mass="19292">MKYSLVLTVLSALAPTVRATVIDLEPRCTGGYAQNSSGTASFTVYSGCSTPACGKSASGFTAAITGTADPYSPNYTGPFNSVVVKVTDLCPVQGNEEWCGQTVSQPTNSFNKSVHFDLCQESGASGAFFPSGRGALTGKYRKYRAANGPARTAPAFGMVHAWETKQLVTGRQLPAAIKAPHQLD</sequence>
<evidence type="ECO:0000313" key="2">
    <source>
        <dbReference type="EMBL" id="KAI0306088.1"/>
    </source>
</evidence>
<reference evidence="2" key="1">
    <citation type="journal article" date="2022" name="New Phytol.">
        <title>Evolutionary transition to the ectomycorrhizal habit in the genomes of a hyperdiverse lineage of mushroom-forming fungi.</title>
        <authorList>
            <person name="Looney B."/>
            <person name="Miyauchi S."/>
            <person name="Morin E."/>
            <person name="Drula E."/>
            <person name="Courty P.E."/>
            <person name="Kohler A."/>
            <person name="Kuo A."/>
            <person name="LaButti K."/>
            <person name="Pangilinan J."/>
            <person name="Lipzen A."/>
            <person name="Riley R."/>
            <person name="Andreopoulos W."/>
            <person name="He G."/>
            <person name="Johnson J."/>
            <person name="Nolan M."/>
            <person name="Tritt A."/>
            <person name="Barry K.W."/>
            <person name="Grigoriev I.V."/>
            <person name="Nagy L.G."/>
            <person name="Hibbett D."/>
            <person name="Henrissat B."/>
            <person name="Matheny P.B."/>
            <person name="Labbe J."/>
            <person name="Martin F.M."/>
        </authorList>
    </citation>
    <scope>NUCLEOTIDE SEQUENCE</scope>
    <source>
        <strain evidence="2">BPL690</strain>
    </source>
</reference>
<dbReference type="EMBL" id="WTXG01000004">
    <property type="protein sequence ID" value="KAI0306088.1"/>
    <property type="molecule type" value="Genomic_DNA"/>
</dbReference>
<dbReference type="Gene3D" id="2.40.40.10">
    <property type="entry name" value="RlpA-like domain"/>
    <property type="match status" value="2"/>
</dbReference>
<protein>
    <submittedName>
        <fullName evidence="2">Uncharacterized protein</fullName>
    </submittedName>
</protein>
<accession>A0AAD4QNP9</accession>
<dbReference type="InterPro" id="IPR036908">
    <property type="entry name" value="RlpA-like_sf"/>
</dbReference>
<dbReference type="SUPFAM" id="SSF50685">
    <property type="entry name" value="Barwin-like endoglucanases"/>
    <property type="match status" value="1"/>
</dbReference>
<dbReference type="CDD" id="cd22278">
    <property type="entry name" value="DPBB_GH45_endoglucanase"/>
    <property type="match status" value="1"/>
</dbReference>
<proteinExistence type="predicted"/>
<dbReference type="Proteomes" id="UP001203297">
    <property type="component" value="Unassembled WGS sequence"/>
</dbReference>
<feature type="chain" id="PRO_5042026424" evidence="1">
    <location>
        <begin position="20"/>
        <end position="184"/>
    </location>
</feature>